<name>A0A328UA96_9BACL</name>
<gene>
    <name evidence="1" type="ORF">DL346_05155</name>
</gene>
<organism evidence="1 2">
    <name type="scientific">Paenibacillus montanisoli</name>
    <dbReference type="NCBI Taxonomy" id="2081970"/>
    <lineage>
        <taxon>Bacteria</taxon>
        <taxon>Bacillati</taxon>
        <taxon>Bacillota</taxon>
        <taxon>Bacilli</taxon>
        <taxon>Bacillales</taxon>
        <taxon>Paenibacillaceae</taxon>
        <taxon>Paenibacillus</taxon>
    </lineage>
</organism>
<evidence type="ECO:0000313" key="2">
    <source>
        <dbReference type="Proteomes" id="UP000249260"/>
    </source>
</evidence>
<dbReference type="OrthoDB" id="2880119at2"/>
<protein>
    <submittedName>
        <fullName evidence="1">Non-ribosomal peptide synthetase module</fullName>
    </submittedName>
</protein>
<dbReference type="Proteomes" id="UP000249260">
    <property type="component" value="Unassembled WGS sequence"/>
</dbReference>
<dbReference type="AlphaFoldDB" id="A0A328UA96"/>
<sequence length="196" mass="23005">MAQRIATEYVNASLQLTAEEMARFVRFFEDQHIKQQVRVLDNGNHEMVLEDDAGREEVRLTFEREQDRYVCSLSCRIVHPKLTNAMRKAVSMFRGDAVVNRIYPNYTMIYHYIEGTVRKIVEIKNNESRVIFEFKDTIGQLEATFRVTDIEKEIEIVQGAIDQLLDLRNQCTDREQIAIIDERLARHSKALFMMEA</sequence>
<reference evidence="1 2" key="1">
    <citation type="submission" date="2018-06" db="EMBL/GenBank/DDBJ databases">
        <title>Paenibacillus montanisoli sp. nov., isolated from mountain area soil.</title>
        <authorList>
            <person name="Wu M."/>
        </authorList>
    </citation>
    <scope>NUCLEOTIDE SEQUENCE [LARGE SCALE GENOMIC DNA]</scope>
    <source>
        <strain evidence="1 2">RA17</strain>
    </source>
</reference>
<dbReference type="RefSeq" id="WP_112880968.1">
    <property type="nucleotide sequence ID" value="NZ_QLUW01000001.1"/>
</dbReference>
<dbReference type="EMBL" id="QLUW01000001">
    <property type="protein sequence ID" value="RAP77845.1"/>
    <property type="molecule type" value="Genomic_DNA"/>
</dbReference>
<keyword evidence="2" id="KW-1185">Reference proteome</keyword>
<comment type="caution">
    <text evidence="1">The sequence shown here is derived from an EMBL/GenBank/DDBJ whole genome shotgun (WGS) entry which is preliminary data.</text>
</comment>
<accession>A0A328UA96</accession>
<proteinExistence type="predicted"/>
<evidence type="ECO:0000313" key="1">
    <source>
        <dbReference type="EMBL" id="RAP77845.1"/>
    </source>
</evidence>